<comment type="caution">
    <text evidence="2">Lacks conserved residue(s) required for the propagation of feature annotation.</text>
</comment>
<feature type="domain" description="HECT" evidence="3">
    <location>
        <begin position="1"/>
        <end position="94"/>
    </location>
</feature>
<sequence>MQAVRKGFKHIMDSKGDQNLHYMTKLINWHDLMMMIEGKKHKDHQLSKIRDELDYDSNDEPTKRAVSRFFDYINEFNYETKKSFLVWSCGVTRMFDPHGKFDGEKMQFKIDPSMQDVQEPLVQPEKPLIKLPGGWGVEDDEEFKGKKQQLETNLLNAMKRGPTLEAPEQ</sequence>
<evidence type="ECO:0000313" key="4">
    <source>
        <dbReference type="EMBL" id="CAE0315148.1"/>
    </source>
</evidence>
<reference evidence="4" key="1">
    <citation type="submission" date="2021-01" db="EMBL/GenBank/DDBJ databases">
        <authorList>
            <person name="Corre E."/>
            <person name="Pelletier E."/>
            <person name="Niang G."/>
            <person name="Scheremetjew M."/>
            <person name="Finn R."/>
            <person name="Kale V."/>
            <person name="Holt S."/>
            <person name="Cochrane G."/>
            <person name="Meng A."/>
            <person name="Brown T."/>
            <person name="Cohen L."/>
        </authorList>
    </citation>
    <scope>NUCLEOTIDE SEQUENCE</scope>
    <source>
        <strain evidence="4">Fehren 1</strain>
    </source>
</reference>
<proteinExistence type="predicted"/>
<keyword evidence="1 2" id="KW-0833">Ubl conjugation pathway</keyword>
<protein>
    <recommendedName>
        <fullName evidence="3">HECT domain-containing protein</fullName>
    </recommendedName>
</protein>
<gene>
    <name evidence="4" type="ORF">FEHR0123_LOCUS10075</name>
</gene>
<evidence type="ECO:0000256" key="2">
    <source>
        <dbReference type="PROSITE-ProRule" id="PRU00104"/>
    </source>
</evidence>
<evidence type="ECO:0000259" key="3">
    <source>
        <dbReference type="PROSITE" id="PS50237"/>
    </source>
</evidence>
<dbReference type="InterPro" id="IPR000569">
    <property type="entry name" value="HECT_dom"/>
</dbReference>
<organism evidence="4">
    <name type="scientific">Favella ehrenbergii</name>
    <dbReference type="NCBI Taxonomy" id="182087"/>
    <lineage>
        <taxon>Eukaryota</taxon>
        <taxon>Sar</taxon>
        <taxon>Alveolata</taxon>
        <taxon>Ciliophora</taxon>
        <taxon>Intramacronucleata</taxon>
        <taxon>Spirotrichea</taxon>
        <taxon>Choreotrichia</taxon>
        <taxon>Tintinnida</taxon>
        <taxon>Xystonellidae</taxon>
        <taxon>Favella</taxon>
    </lineage>
</organism>
<dbReference type="SUPFAM" id="SSF56204">
    <property type="entry name" value="Hect, E3 ligase catalytic domain"/>
    <property type="match status" value="1"/>
</dbReference>
<dbReference type="AlphaFoldDB" id="A0A7S3I8B5"/>
<accession>A0A7S3I8B5</accession>
<name>A0A7S3I8B5_9SPIT</name>
<dbReference type="InterPro" id="IPR035983">
    <property type="entry name" value="Hect_E3_ubiquitin_ligase"/>
</dbReference>
<dbReference type="Pfam" id="PF00632">
    <property type="entry name" value="HECT"/>
    <property type="match status" value="1"/>
</dbReference>
<dbReference type="PROSITE" id="PS50237">
    <property type="entry name" value="HECT"/>
    <property type="match status" value="1"/>
</dbReference>
<evidence type="ECO:0000256" key="1">
    <source>
        <dbReference type="ARBA" id="ARBA00022786"/>
    </source>
</evidence>
<dbReference type="EMBL" id="HBIE01033266">
    <property type="protein sequence ID" value="CAE0315148.1"/>
    <property type="molecule type" value="Transcribed_RNA"/>
</dbReference>
<dbReference type="GO" id="GO:0004842">
    <property type="term" value="F:ubiquitin-protein transferase activity"/>
    <property type="evidence" value="ECO:0007669"/>
    <property type="project" value="InterPro"/>
</dbReference>